<feature type="compositionally biased region" description="Acidic residues" evidence="8">
    <location>
        <begin position="367"/>
        <end position="384"/>
    </location>
</feature>
<accession>A0AAD9D727</accession>
<keyword evidence="2" id="KW-0597">Phosphoprotein</keyword>
<dbReference type="EMBL" id="JATAAI010000028">
    <property type="protein sequence ID" value="KAK1736571.1"/>
    <property type="molecule type" value="Genomic_DNA"/>
</dbReference>
<dbReference type="GO" id="GO:0005524">
    <property type="term" value="F:ATP binding"/>
    <property type="evidence" value="ECO:0007669"/>
    <property type="project" value="UniProtKB-UniRule"/>
</dbReference>
<keyword evidence="4 7" id="KW-0547">Nucleotide-binding</keyword>
<dbReference type="FunFam" id="1.10.510.10:FF:000048">
    <property type="entry name" value="Protein kinase C"/>
    <property type="match status" value="1"/>
</dbReference>
<comment type="caution">
    <text evidence="10">The sequence shown here is derived from an EMBL/GenBank/DDBJ whole genome shotgun (WGS) entry which is preliminary data.</text>
</comment>
<evidence type="ECO:0000256" key="8">
    <source>
        <dbReference type="SAM" id="MobiDB-lite"/>
    </source>
</evidence>
<feature type="region of interest" description="Disordered" evidence="8">
    <location>
        <begin position="1"/>
        <end position="30"/>
    </location>
</feature>
<dbReference type="CDD" id="cd05123">
    <property type="entry name" value="STKc_AGC"/>
    <property type="match status" value="1"/>
</dbReference>
<evidence type="ECO:0000256" key="7">
    <source>
        <dbReference type="PROSITE-ProRule" id="PRU10141"/>
    </source>
</evidence>
<feature type="compositionally biased region" description="Polar residues" evidence="8">
    <location>
        <begin position="241"/>
        <end position="269"/>
    </location>
</feature>
<evidence type="ECO:0000256" key="1">
    <source>
        <dbReference type="ARBA" id="ARBA00022527"/>
    </source>
</evidence>
<dbReference type="GO" id="GO:0004674">
    <property type="term" value="F:protein serine/threonine kinase activity"/>
    <property type="evidence" value="ECO:0007669"/>
    <property type="project" value="UniProtKB-KW"/>
</dbReference>
<evidence type="ECO:0000313" key="10">
    <source>
        <dbReference type="EMBL" id="KAK1736571.1"/>
    </source>
</evidence>
<dbReference type="InterPro" id="IPR017441">
    <property type="entry name" value="Protein_kinase_ATP_BS"/>
</dbReference>
<feature type="compositionally biased region" description="Low complexity" evidence="8">
    <location>
        <begin position="54"/>
        <end position="76"/>
    </location>
</feature>
<organism evidence="10 11">
    <name type="scientific">Skeletonema marinoi</name>
    <dbReference type="NCBI Taxonomy" id="267567"/>
    <lineage>
        <taxon>Eukaryota</taxon>
        <taxon>Sar</taxon>
        <taxon>Stramenopiles</taxon>
        <taxon>Ochrophyta</taxon>
        <taxon>Bacillariophyta</taxon>
        <taxon>Coscinodiscophyceae</taxon>
        <taxon>Thalassiosirophycidae</taxon>
        <taxon>Thalassiosirales</taxon>
        <taxon>Skeletonemataceae</taxon>
        <taxon>Skeletonema</taxon>
        <taxon>Skeletonema marinoi-dohrnii complex</taxon>
    </lineage>
</organism>
<gene>
    <name evidence="10" type="ORF">QTG54_012593</name>
</gene>
<feature type="compositionally biased region" description="Low complexity" evidence="8">
    <location>
        <begin position="16"/>
        <end position="30"/>
    </location>
</feature>
<dbReference type="InterPro" id="IPR011009">
    <property type="entry name" value="Kinase-like_dom_sf"/>
</dbReference>
<name>A0AAD9D727_9STRA</name>
<dbReference type="PANTHER" id="PTHR24351">
    <property type="entry name" value="RIBOSOMAL PROTEIN S6 KINASE"/>
    <property type="match status" value="1"/>
</dbReference>
<feature type="region of interest" description="Disordered" evidence="8">
    <location>
        <begin position="237"/>
        <end position="269"/>
    </location>
</feature>
<dbReference type="AlphaFoldDB" id="A0AAD9D727"/>
<evidence type="ECO:0000256" key="6">
    <source>
        <dbReference type="ARBA" id="ARBA00022840"/>
    </source>
</evidence>
<feature type="region of interest" description="Disordered" evidence="8">
    <location>
        <begin position="883"/>
        <end position="947"/>
    </location>
</feature>
<feature type="compositionally biased region" description="Low complexity" evidence="8">
    <location>
        <begin position="186"/>
        <end position="195"/>
    </location>
</feature>
<dbReference type="PROSITE" id="PS50011">
    <property type="entry name" value="PROTEIN_KINASE_DOM"/>
    <property type="match status" value="1"/>
</dbReference>
<dbReference type="Gene3D" id="3.30.200.20">
    <property type="entry name" value="Phosphorylase Kinase, domain 1"/>
    <property type="match status" value="1"/>
</dbReference>
<feature type="compositionally biased region" description="Low complexity" evidence="8">
    <location>
        <begin position="416"/>
        <end position="441"/>
    </location>
</feature>
<feature type="compositionally biased region" description="Gly residues" evidence="8">
    <location>
        <begin position="385"/>
        <end position="399"/>
    </location>
</feature>
<feature type="domain" description="Protein kinase" evidence="9">
    <location>
        <begin position="540"/>
        <end position="801"/>
    </location>
</feature>
<dbReference type="SMART" id="SM00220">
    <property type="entry name" value="S_TKc"/>
    <property type="match status" value="1"/>
</dbReference>
<feature type="compositionally biased region" description="Low complexity" evidence="8">
    <location>
        <begin position="210"/>
        <end position="221"/>
    </location>
</feature>
<feature type="region of interest" description="Disordered" evidence="8">
    <location>
        <begin position="54"/>
        <end position="106"/>
    </location>
</feature>
<feature type="compositionally biased region" description="Basic residues" evidence="8">
    <location>
        <begin position="200"/>
        <end position="209"/>
    </location>
</feature>
<keyword evidence="5 10" id="KW-0418">Kinase</keyword>
<feature type="compositionally biased region" description="Basic and acidic residues" evidence="8">
    <location>
        <begin position="932"/>
        <end position="947"/>
    </location>
</feature>
<dbReference type="InterPro" id="IPR045270">
    <property type="entry name" value="STKc_AGC"/>
</dbReference>
<evidence type="ECO:0000313" key="11">
    <source>
        <dbReference type="Proteomes" id="UP001224775"/>
    </source>
</evidence>
<proteinExistence type="predicted"/>
<evidence type="ECO:0000256" key="2">
    <source>
        <dbReference type="ARBA" id="ARBA00022553"/>
    </source>
</evidence>
<dbReference type="InterPro" id="IPR008271">
    <property type="entry name" value="Ser/Thr_kinase_AS"/>
</dbReference>
<dbReference type="SUPFAM" id="SSF56112">
    <property type="entry name" value="Protein kinase-like (PK-like)"/>
    <property type="match status" value="1"/>
</dbReference>
<dbReference type="EC" id="2.7.11.-" evidence="10"/>
<evidence type="ECO:0000256" key="3">
    <source>
        <dbReference type="ARBA" id="ARBA00022679"/>
    </source>
</evidence>
<feature type="region of interest" description="Disordered" evidence="8">
    <location>
        <begin position="472"/>
        <end position="491"/>
    </location>
</feature>
<keyword evidence="3 10" id="KW-0808">Transferase</keyword>
<sequence>MGQEASVPQRIGDELSSSSSASTKAANAIRGANDAAAAAVAAANNAAASVFVGQSSSSSSQPQSQQQYAVNNNINNNGGGGPTMSPTAAATGSSSSSSSIMSRSGISSMIQSAKRLSVRTNASGGGGGGGESSSSTDATINNTPNNNVNSGTIMNGGGASPLHQQQYYYNEAIHHGELSPKSQAIMMQQQQQRQMGLGGGKKKKNHHNKNQPQQQFTQQQLTQQQLIQQQYYQQQQQLLQHSNHTPPFSSAQSTPYHTPQGTPQGSINNTIYNVNVDGSNISNSDAQTVHMTNVTSTTTTAATHHNLAQGMASLSLNSNSHHGGGSKTAALKMNKGLPAPASPRALALNKMKDNDEDDWAKAWAEDSGSDDDDEEEEDEEEDEGVGGGGDRIIGGGGGQLPPSMPVLTGQGAAMGQHQQSHQQQLHQPQQQYVQQQYIQQQARPAPYTTPGQPQPKELPPTDRIVQQQLFTSPPPHQQQQQYQQPQQYLPQQQHQQAIMGDEDAKLLLEADQALLKDGGSWDPYCADESVEEKPCVEMFDPALRVLGRGSFGRVVLVQKQYGQGQGGLFAMKILRKSHLVRRRQIERTKTERKVLARLDHPFLMKLYYAFQTTEKLFLVLDYCPGGELFFHLSRYRRFQEPVARFYAAELMLAIGHLHKHGVIYRDLKPENVLLDAYGHVKLGDFGLAKDGIRHPTQGAKSTCGTPEYMAPEVLNQQGHGFCVDYWGLGMILFEMMTGLPPWYTTDRAKLFRRLRSAPLIFPNEISFTPNCKTCIAGLLERDPRLRIGVLGLRSAMRHEFFHRKINFEALRARQISAPIRPCEGWRQFQSRSNSIETESKGWHSANPSLDSAAMGNITAEALDVATANFDDSFRRMPIETEDFEKQQQAQGHPPISEKDLNAQTFRGFTFDGDIPGDGPPRDGPPRDGPPPPDRKQNPPNDLRGELT</sequence>
<dbReference type="PROSITE" id="PS00108">
    <property type="entry name" value="PROTEIN_KINASE_ST"/>
    <property type="match status" value="1"/>
</dbReference>
<evidence type="ECO:0000256" key="5">
    <source>
        <dbReference type="ARBA" id="ARBA00022777"/>
    </source>
</evidence>
<reference evidence="10" key="1">
    <citation type="submission" date="2023-06" db="EMBL/GenBank/DDBJ databases">
        <title>Survivors Of The Sea: Transcriptome response of Skeletonema marinoi to long-term dormancy.</title>
        <authorList>
            <person name="Pinder M.I.M."/>
            <person name="Kourtchenko O."/>
            <person name="Robertson E.K."/>
            <person name="Larsson T."/>
            <person name="Maumus F."/>
            <person name="Osuna-Cruz C.M."/>
            <person name="Vancaester E."/>
            <person name="Stenow R."/>
            <person name="Vandepoele K."/>
            <person name="Ploug H."/>
            <person name="Bruchert V."/>
            <person name="Godhe A."/>
            <person name="Topel M."/>
        </authorList>
    </citation>
    <scope>NUCLEOTIDE SEQUENCE</scope>
    <source>
        <strain evidence="10">R05AC</strain>
    </source>
</reference>
<feature type="region of interest" description="Disordered" evidence="8">
    <location>
        <begin position="119"/>
        <end position="159"/>
    </location>
</feature>
<keyword evidence="11" id="KW-1185">Reference proteome</keyword>
<feature type="binding site" evidence="7">
    <location>
        <position position="572"/>
    </location>
    <ligand>
        <name>ATP</name>
        <dbReference type="ChEBI" id="CHEBI:30616"/>
    </ligand>
</feature>
<evidence type="ECO:0000259" key="9">
    <source>
        <dbReference type="PROSITE" id="PS50011"/>
    </source>
</evidence>
<feature type="compositionally biased region" description="Low complexity" evidence="8">
    <location>
        <begin position="132"/>
        <end position="152"/>
    </location>
</feature>
<dbReference type="Pfam" id="PF00069">
    <property type="entry name" value="Pkinase"/>
    <property type="match status" value="1"/>
</dbReference>
<evidence type="ECO:0000256" key="4">
    <source>
        <dbReference type="ARBA" id="ARBA00022741"/>
    </source>
</evidence>
<dbReference type="InterPro" id="IPR000719">
    <property type="entry name" value="Prot_kinase_dom"/>
</dbReference>
<keyword evidence="6 7" id="KW-0067">ATP-binding</keyword>
<dbReference type="Gene3D" id="1.10.510.10">
    <property type="entry name" value="Transferase(Phosphotransferase) domain 1"/>
    <property type="match status" value="1"/>
</dbReference>
<dbReference type="Proteomes" id="UP001224775">
    <property type="component" value="Unassembled WGS sequence"/>
</dbReference>
<feature type="region of interest" description="Disordered" evidence="8">
    <location>
        <begin position="184"/>
        <end position="221"/>
    </location>
</feature>
<feature type="compositionally biased region" description="Low complexity" evidence="8">
    <location>
        <begin position="83"/>
        <end position="106"/>
    </location>
</feature>
<protein>
    <submittedName>
        <fullName evidence="10">Serine/threonine-protein kinase, AGC family</fullName>
        <ecNumber evidence="10">2.7.11.-</ecNumber>
    </submittedName>
</protein>
<keyword evidence="1" id="KW-0723">Serine/threonine-protein kinase</keyword>
<feature type="region of interest" description="Disordered" evidence="8">
    <location>
        <begin position="315"/>
        <end position="342"/>
    </location>
</feature>
<dbReference type="PROSITE" id="PS00107">
    <property type="entry name" value="PROTEIN_KINASE_ATP"/>
    <property type="match status" value="1"/>
</dbReference>
<feature type="compositionally biased region" description="Low complexity" evidence="8">
    <location>
        <begin position="477"/>
        <end position="491"/>
    </location>
</feature>
<feature type="region of interest" description="Disordered" evidence="8">
    <location>
        <begin position="363"/>
        <end position="459"/>
    </location>
</feature>